<evidence type="ECO:0000256" key="1">
    <source>
        <dbReference type="ARBA" id="ARBA00005194"/>
    </source>
</evidence>
<dbReference type="SMR" id="A0A0C2CVC1"/>
<accession>A0A0C2CVC1</accession>
<dbReference type="RefSeq" id="WP_052558994.1">
    <property type="nucleotide sequence ID" value="NZ_JMCC02000174.1"/>
</dbReference>
<comment type="caution">
    <text evidence="11">The sequence shown here is derived from an EMBL/GenBank/DDBJ whole genome shotgun (WGS) entry which is preliminary data.</text>
</comment>
<dbReference type="SUPFAM" id="SSF54637">
    <property type="entry name" value="Thioesterase/thiol ester dehydrase-isomerase"/>
    <property type="match status" value="4"/>
</dbReference>
<evidence type="ECO:0000313" key="12">
    <source>
        <dbReference type="Proteomes" id="UP000031599"/>
    </source>
</evidence>
<dbReference type="PANTHER" id="PTHR43074">
    <property type="entry name" value="OMEGA-3 POLYUNSATURATED FATTY ACID SYNTHASE PFAB-RELATED"/>
    <property type="match status" value="1"/>
</dbReference>
<dbReference type="Pfam" id="PF01553">
    <property type="entry name" value="Acyltransferase"/>
    <property type="match status" value="1"/>
</dbReference>
<keyword evidence="6" id="KW-0275">Fatty acid biosynthesis</keyword>
<comment type="similarity">
    <text evidence="2">Belongs to the thioester dehydratase family. FabA subfamily.</text>
</comment>
<dbReference type="InterPro" id="IPR001227">
    <property type="entry name" value="Ac_transferase_dom_sf"/>
</dbReference>
<dbReference type="UniPathway" id="UPA00094"/>
<evidence type="ECO:0000256" key="4">
    <source>
        <dbReference type="ARBA" id="ARBA00022832"/>
    </source>
</evidence>
<dbReference type="EMBL" id="JMCC02000174">
    <property type="protein sequence ID" value="KIG11832.1"/>
    <property type="molecule type" value="Genomic_DNA"/>
</dbReference>
<dbReference type="Pfam" id="PF07977">
    <property type="entry name" value="FabA"/>
    <property type="match status" value="2"/>
</dbReference>
<evidence type="ECO:0000256" key="2">
    <source>
        <dbReference type="ARBA" id="ARBA00006714"/>
    </source>
</evidence>
<evidence type="ECO:0000313" key="11">
    <source>
        <dbReference type="EMBL" id="KIG11832.1"/>
    </source>
</evidence>
<feature type="compositionally biased region" description="Low complexity" evidence="8">
    <location>
        <begin position="581"/>
        <end position="626"/>
    </location>
</feature>
<proteinExistence type="inferred from homology"/>
<dbReference type="Gene3D" id="3.10.129.110">
    <property type="entry name" value="Polyketide synthase dehydratase"/>
    <property type="match status" value="1"/>
</dbReference>
<dbReference type="SMART" id="SM00563">
    <property type="entry name" value="PlsC"/>
    <property type="match status" value="1"/>
</dbReference>
<evidence type="ECO:0000256" key="7">
    <source>
        <dbReference type="ARBA" id="ARBA00023239"/>
    </source>
</evidence>
<feature type="domain" description="Malonyl-CoA:ACP transacylase (MAT)" evidence="10">
    <location>
        <begin position="72"/>
        <end position="373"/>
    </location>
</feature>
<dbReference type="CDD" id="cd01287">
    <property type="entry name" value="FabA"/>
    <property type="match status" value="2"/>
</dbReference>
<dbReference type="InterPro" id="IPR029069">
    <property type="entry name" value="HotDog_dom_sf"/>
</dbReference>
<evidence type="ECO:0000259" key="10">
    <source>
        <dbReference type="SMART" id="SM00827"/>
    </source>
</evidence>
<dbReference type="SMART" id="SM00827">
    <property type="entry name" value="PKS_AT"/>
    <property type="match status" value="1"/>
</dbReference>
<dbReference type="Gene3D" id="3.40.366.10">
    <property type="entry name" value="Malonyl-Coenzyme A Acyl Carrier Protein, domain 2"/>
    <property type="match status" value="1"/>
</dbReference>
<protein>
    <submittedName>
        <fullName evidence="11">Omega-3 polyunsaturated fatty acid synthase subunit, PfaB / omega-3 polyunsaturated fatty acid synthase subunit, PfaC</fullName>
    </submittedName>
</protein>
<dbReference type="InterPro" id="IPR014043">
    <property type="entry name" value="Acyl_transferase_dom"/>
</dbReference>
<evidence type="ECO:0000256" key="6">
    <source>
        <dbReference type="ARBA" id="ARBA00023160"/>
    </source>
</evidence>
<feature type="region of interest" description="Disordered" evidence="8">
    <location>
        <begin position="569"/>
        <end position="676"/>
    </location>
</feature>
<reference evidence="11 12" key="1">
    <citation type="submission" date="2014-12" db="EMBL/GenBank/DDBJ databases">
        <title>Genome assembly of Enhygromyxa salina DSM 15201.</title>
        <authorList>
            <person name="Sharma G."/>
            <person name="Subramanian S."/>
        </authorList>
    </citation>
    <scope>NUCLEOTIDE SEQUENCE [LARGE SCALE GENOMIC DNA]</scope>
    <source>
        <strain evidence="11 12">DSM 15201</strain>
    </source>
</reference>
<dbReference type="InterPro" id="IPR013114">
    <property type="entry name" value="FabA_FabZ"/>
</dbReference>
<keyword evidence="7" id="KW-0456">Lyase</keyword>
<keyword evidence="4" id="KW-0276">Fatty acid metabolism</keyword>
<dbReference type="Gene3D" id="3.10.129.10">
    <property type="entry name" value="Hotdog Thioesterase"/>
    <property type="match status" value="4"/>
</dbReference>
<evidence type="ECO:0000256" key="8">
    <source>
        <dbReference type="SAM" id="MobiDB-lite"/>
    </source>
</evidence>
<feature type="domain" description="Phospholipid/glycerol acyltransferase" evidence="9">
    <location>
        <begin position="1885"/>
        <end position="2015"/>
    </location>
</feature>
<feature type="compositionally biased region" description="Pro residues" evidence="8">
    <location>
        <begin position="627"/>
        <end position="638"/>
    </location>
</feature>
<keyword evidence="3" id="KW-0444">Lipid biosynthesis</keyword>
<name>A0A0C2CVC1_9BACT</name>
<dbReference type="InterPro" id="IPR010083">
    <property type="entry name" value="FabA"/>
</dbReference>
<dbReference type="InterPro" id="IPR002123">
    <property type="entry name" value="Plipid/glycerol_acylTrfase"/>
</dbReference>
<keyword evidence="5" id="KW-0443">Lipid metabolism</keyword>
<dbReference type="GO" id="GO:0005737">
    <property type="term" value="C:cytoplasm"/>
    <property type="evidence" value="ECO:0007669"/>
    <property type="project" value="InterPro"/>
</dbReference>
<dbReference type="PANTHER" id="PTHR43074:SF1">
    <property type="entry name" value="BETA-KETOACYL SYNTHASE FAMILY PROTEIN-RELATED"/>
    <property type="match status" value="1"/>
</dbReference>
<dbReference type="Proteomes" id="UP000031599">
    <property type="component" value="Unassembled WGS sequence"/>
</dbReference>
<evidence type="ECO:0000256" key="5">
    <source>
        <dbReference type="ARBA" id="ARBA00023098"/>
    </source>
</evidence>
<dbReference type="GO" id="GO:0016746">
    <property type="term" value="F:acyltransferase activity"/>
    <property type="evidence" value="ECO:0007669"/>
    <property type="project" value="InterPro"/>
</dbReference>
<dbReference type="Gene3D" id="3.30.70.250">
    <property type="entry name" value="Malonyl-CoA ACP transacylase, ACP-binding"/>
    <property type="match status" value="1"/>
</dbReference>
<feature type="compositionally biased region" description="Low complexity" evidence="8">
    <location>
        <begin position="639"/>
        <end position="661"/>
    </location>
</feature>
<dbReference type="InterPro" id="IPR052568">
    <property type="entry name" value="PKS-FAS_Synthase"/>
</dbReference>
<dbReference type="InterPro" id="IPR016035">
    <property type="entry name" value="Acyl_Trfase/lysoPLipase"/>
</dbReference>
<dbReference type="GO" id="GO:0006633">
    <property type="term" value="P:fatty acid biosynthetic process"/>
    <property type="evidence" value="ECO:0007669"/>
    <property type="project" value="UniProtKB-UniPathway"/>
</dbReference>
<dbReference type="GO" id="GO:0019171">
    <property type="term" value="F:(3R)-hydroxyacyl-[acyl-carrier-protein] dehydratase activity"/>
    <property type="evidence" value="ECO:0007669"/>
    <property type="project" value="InterPro"/>
</dbReference>
<evidence type="ECO:0000256" key="3">
    <source>
        <dbReference type="ARBA" id="ARBA00022516"/>
    </source>
</evidence>
<evidence type="ECO:0000259" key="9">
    <source>
        <dbReference type="SMART" id="SM00563"/>
    </source>
</evidence>
<sequence length="2148" mass="230893">MFAAADEAALERALVSGQPGGGGPCRAVIVASNPGERGQRIERALRQLRTGAPAGPGVFVRRAPIGGELAFVFNGAGAAYEGMAQPLLDAVPDLGRELAARSPGLAAAYQAAWIDVEPLQQLWASSFVSQLHARVSADLLGLKPDAVIGYSSGESNSLFATGIWTDHDAMVAACRESGVFTEQIGGPRKAVQRAWGPGSAAAASGWETWTVVAPIAEIEAAVEPEPRVHLSVIHHDHEGIVVGDPEGCARVRTRLGAARCLRLHYDLAVHVPELAQIRETWLNLHRWPVTPRPDLRVYSCAHAGAYAPSTEACAAAILGQADRRLDFRAVIERAYADGVRVFVEQGPQAGCSRWIREILGTRDAVIVALDRKGGGLEVVVEAAAALLAAGVAVSTETLLEALGERSQARSRSGHVLGFEAHPPAVALRLPNVSRPQASQPLRGNENDDMSASQSIQTMAPAPSLPPIGAEPPAVLTRAVAPSASTSFTPAPASVDASMSFTPAPAPAPAPAGSNFAATVVQAQLAELGQAQRAFIESQANLHQQFLALHERSIEVLAAAARARSIGGAPASGLPQAPHALAPGQSAAPTQPAAPAFAPAASASPRAFAPVQPATPAPTAGPATAPASAPPHVPTPTPTPTAEASAPATAPARRPRQQPTSTVEEHSGPRPPIGPTFDRAALEIHASGRVSDILGPAFAGQDQFERQVRMPEPPLLLADRVTGLDAEPMSMKLGSIWTETDVRPDAWYLHDGHMPGGIMIESGQADLLLISYLGVDAENRSDRVYRLLGCTLTYHGGLPRVGETLAFDIHLDGHAKQGGTRLMFFHYDCHIDGALRLSVRKGQAGFFTDAELAASDGCLWRPEDQEIVAEPRLDPPALRCEHATLTAKQLQAFADGRPWDCFGSAWSWAKTHTRTPRIQAGRMLFLDSVERIEARGGPWERGYLCATTAITPDHWFFDGHFFNDPCMPGTLMFDGCLQAMSVFLASLGFTARRDGWRFEPVQGEPFLLSCRGQVTPKAKQLRYEVFVEEVIAGPIPTVYADLLCTVDGLKAFHARRVGLSLVPGWPLDEGHVLLDAAAPHTGPIATAGAFAFDYPSMLACAQGRPTHAFGPVYARFDSAESVARLPNPPYHFISRAVHVEGPIGEARSGARVQVEYDIPASAWYLAENGNRSVPFAVLLEAALQPCGWLASYMGCALTSSDSLMFRNLDGSGTQHAEITFAPGEDAKVLTTKVTNTSLSKTPSMIIVGFEVECRLGEALIYSMTTVFGFFPAAAFENQAGLPTTADQRELLELPSTRSWALDGGKPTPGRARMARPMLLMLDRVTGFDPEGGEAGLGFARAEKRVDPDEWFFKAHFFQDPVQPGSLGIEAMLQLLQWTMLELGMDSGMQAPRFEAIALDEAITWKYRGQVVPSNALINTTLEITSRDDDERGVIARATASLWVDGKRIYEASNVGMRIVDDEDAPVGDGRTITLDPARDGWLRDHCPTWTVPALPMMSMVDLLASARRDDERLIGLRDVRVKGWLVLDEARQLRIERDRERVELRVVEADGSEREVASGRLVIGRRYADRPAALEPLAGEPMQLPYASGELFHGPAFQLLEQLVRTSEGASSIVQVQREGPGQVPRGELAPALLDVATHGIPHDRLSEWTWPAGQRPSADTVAYPAWIPEIDLFGPTPDPSAKLRCEVRPVGTVGSPDFPAFEIQLIGDSGVWCRIRLVEACFPKGALGSAAPLERRAFLRDHQAVPGLSLARTGPNETTLARADLDASDWLPGTVAGIYATRDPEQVARKEHIAAAHALHPRQLPQALPLTRFDLTAQTSEAEVRVHGAGLGELDITPVREFWTQWFARDPWPVEDLYYGLINRFVGRVVVEDPAAFAAIEGRSTMFLANHQVGVESLLFSVIASALAKVPTVTLAKIEHKTTWLGRLIAHCFSYPNVRDPGLITFFDREDKSSLMTVIGELAAEMRGVGRSVMVHVEGTRSLSCTTGVQKMSGAFLDMAIAVNAPVVPVRFVGALPVEPLTERLEFPVGMGRQDIWIGKPLAPEFLATMTYGDRRNLVVAAINALGPANADERPFAGDPAFAAEVAQWEAARGVDLPHAVLYQTLAKLESPGEGVRRLLAAEHAEQLAGDATAEGQWLAELGRRLLG</sequence>
<gene>
    <name evidence="11" type="ORF">DB30_02413</name>
</gene>
<dbReference type="SUPFAM" id="SSF52151">
    <property type="entry name" value="FabD/lysophospholipase-like"/>
    <property type="match status" value="1"/>
</dbReference>
<comment type="pathway">
    <text evidence="1">Lipid metabolism; fatty acid biosynthesis.</text>
</comment>
<organism evidence="11 12">
    <name type="scientific">Enhygromyxa salina</name>
    <dbReference type="NCBI Taxonomy" id="215803"/>
    <lineage>
        <taxon>Bacteria</taxon>
        <taxon>Pseudomonadati</taxon>
        <taxon>Myxococcota</taxon>
        <taxon>Polyangia</taxon>
        <taxon>Nannocystales</taxon>
        <taxon>Nannocystaceae</taxon>
        <taxon>Enhygromyxa</taxon>
    </lineage>
</organism>
<dbReference type="InterPro" id="IPR042104">
    <property type="entry name" value="PKS_dehydratase_sf"/>
</dbReference>